<sequence>MVLRRIYGSIKNRETSLYCRRWRCGSTIDLLSLVFTLELKLTYSLVFTNGDSKHAKSSRGNPDVLLRIPRA</sequence>
<reference evidence="1 2" key="1">
    <citation type="journal article" date="2021" name="Sci. Rep.">
        <title>The genome of the diatom Chaetoceros tenuissimus carries an ancient integrated fragment of an extant virus.</title>
        <authorList>
            <person name="Hongo Y."/>
            <person name="Kimura K."/>
            <person name="Takaki Y."/>
            <person name="Yoshida Y."/>
            <person name="Baba S."/>
            <person name="Kobayashi G."/>
            <person name="Nagasaki K."/>
            <person name="Hano T."/>
            <person name="Tomaru Y."/>
        </authorList>
    </citation>
    <scope>NUCLEOTIDE SEQUENCE [LARGE SCALE GENOMIC DNA]</scope>
    <source>
        <strain evidence="1 2">NIES-3715</strain>
    </source>
</reference>
<evidence type="ECO:0000313" key="1">
    <source>
        <dbReference type="EMBL" id="GFH48518.1"/>
    </source>
</evidence>
<comment type="caution">
    <text evidence="1">The sequence shown here is derived from an EMBL/GenBank/DDBJ whole genome shotgun (WGS) entry which is preliminary data.</text>
</comment>
<name>A0AAD3CM92_9STRA</name>
<protein>
    <submittedName>
        <fullName evidence="1">Uncharacterized protein</fullName>
    </submittedName>
</protein>
<accession>A0AAD3CM92</accession>
<proteinExistence type="predicted"/>
<dbReference type="EMBL" id="BLLK01000028">
    <property type="protein sequence ID" value="GFH48518.1"/>
    <property type="molecule type" value="Genomic_DNA"/>
</dbReference>
<gene>
    <name evidence="1" type="ORF">CTEN210_04994</name>
</gene>
<organism evidence="1 2">
    <name type="scientific">Chaetoceros tenuissimus</name>
    <dbReference type="NCBI Taxonomy" id="426638"/>
    <lineage>
        <taxon>Eukaryota</taxon>
        <taxon>Sar</taxon>
        <taxon>Stramenopiles</taxon>
        <taxon>Ochrophyta</taxon>
        <taxon>Bacillariophyta</taxon>
        <taxon>Coscinodiscophyceae</taxon>
        <taxon>Chaetocerotophycidae</taxon>
        <taxon>Chaetocerotales</taxon>
        <taxon>Chaetocerotaceae</taxon>
        <taxon>Chaetoceros</taxon>
    </lineage>
</organism>
<dbReference type="Proteomes" id="UP001054902">
    <property type="component" value="Unassembled WGS sequence"/>
</dbReference>
<evidence type="ECO:0000313" key="2">
    <source>
        <dbReference type="Proteomes" id="UP001054902"/>
    </source>
</evidence>
<keyword evidence="2" id="KW-1185">Reference proteome</keyword>
<dbReference type="AlphaFoldDB" id="A0AAD3CM92"/>